<accession>A0A8J2KR74</accession>
<keyword evidence="2" id="KW-1185">Reference proteome</keyword>
<sequence length="20" mass="2454">SSVTQRRSQWVTTFNEDKHF</sequence>
<dbReference type="AlphaFoldDB" id="A0A8J2KR74"/>
<name>A0A8J2KR74_9HEXA</name>
<comment type="caution">
    <text evidence="1">The sequence shown here is derived from an EMBL/GenBank/DDBJ whole genome shotgun (WGS) entry which is preliminary data.</text>
</comment>
<feature type="non-terminal residue" evidence="1">
    <location>
        <position position="1"/>
    </location>
</feature>
<evidence type="ECO:0000313" key="2">
    <source>
        <dbReference type="Proteomes" id="UP000708208"/>
    </source>
</evidence>
<protein>
    <submittedName>
        <fullName evidence="1">Uncharacterized protein</fullName>
    </submittedName>
</protein>
<dbReference type="Proteomes" id="UP000708208">
    <property type="component" value="Unassembled WGS sequence"/>
</dbReference>
<organism evidence="1 2">
    <name type="scientific">Allacma fusca</name>
    <dbReference type="NCBI Taxonomy" id="39272"/>
    <lineage>
        <taxon>Eukaryota</taxon>
        <taxon>Metazoa</taxon>
        <taxon>Ecdysozoa</taxon>
        <taxon>Arthropoda</taxon>
        <taxon>Hexapoda</taxon>
        <taxon>Collembola</taxon>
        <taxon>Symphypleona</taxon>
        <taxon>Sminthuridae</taxon>
        <taxon>Allacma</taxon>
    </lineage>
</organism>
<evidence type="ECO:0000313" key="1">
    <source>
        <dbReference type="EMBL" id="CAG7730630.1"/>
    </source>
</evidence>
<gene>
    <name evidence="1" type="ORF">AFUS01_LOCUS19256</name>
</gene>
<proteinExistence type="predicted"/>
<reference evidence="1" key="1">
    <citation type="submission" date="2021-06" db="EMBL/GenBank/DDBJ databases">
        <authorList>
            <person name="Hodson N. C."/>
            <person name="Mongue J. A."/>
            <person name="Jaron S. K."/>
        </authorList>
    </citation>
    <scope>NUCLEOTIDE SEQUENCE</scope>
</reference>
<dbReference type="EMBL" id="CAJVCH010197325">
    <property type="protein sequence ID" value="CAG7730630.1"/>
    <property type="molecule type" value="Genomic_DNA"/>
</dbReference>